<dbReference type="Gene3D" id="1.25.40.10">
    <property type="entry name" value="Tetratricopeptide repeat domain"/>
    <property type="match status" value="1"/>
</dbReference>
<keyword evidence="2" id="KW-0802">TPR repeat</keyword>
<dbReference type="InterPro" id="IPR036388">
    <property type="entry name" value="WH-like_DNA-bd_sf"/>
</dbReference>
<feature type="DNA-binding region" description="OmpR/PhoB-type" evidence="3">
    <location>
        <begin position="29"/>
        <end position="125"/>
    </location>
</feature>
<dbReference type="InterPro" id="IPR019734">
    <property type="entry name" value="TPR_rpt"/>
</dbReference>
<dbReference type="SUPFAM" id="SSF48452">
    <property type="entry name" value="TPR-like"/>
    <property type="match status" value="1"/>
</dbReference>
<keyword evidence="6" id="KW-1185">Reference proteome</keyword>
<dbReference type="Gene3D" id="1.10.10.10">
    <property type="entry name" value="Winged helix-like DNA-binding domain superfamily/Winged helix DNA-binding domain"/>
    <property type="match status" value="1"/>
</dbReference>
<dbReference type="InterPro" id="IPR016032">
    <property type="entry name" value="Sig_transdc_resp-reg_C-effctor"/>
</dbReference>
<dbReference type="Proteomes" id="UP001652564">
    <property type="component" value="Unassembled WGS sequence"/>
</dbReference>
<protein>
    <submittedName>
        <fullName evidence="5">Winged helix-turn-helix domain-containing protein</fullName>
    </submittedName>
</protein>
<dbReference type="SMART" id="SM00862">
    <property type="entry name" value="Trans_reg_C"/>
    <property type="match status" value="1"/>
</dbReference>
<evidence type="ECO:0000256" key="1">
    <source>
        <dbReference type="ARBA" id="ARBA00023125"/>
    </source>
</evidence>
<dbReference type="PROSITE" id="PS50005">
    <property type="entry name" value="TPR"/>
    <property type="match status" value="1"/>
</dbReference>
<accession>A0ABT2ZK97</accession>
<evidence type="ECO:0000313" key="5">
    <source>
        <dbReference type="EMBL" id="MCV2871541.1"/>
    </source>
</evidence>
<reference evidence="5 6" key="1">
    <citation type="submission" date="2022-10" db="EMBL/GenBank/DDBJ databases">
        <title>Defluviimonas sp. nov., isolated from ocean surface sediments.</title>
        <authorList>
            <person name="He W."/>
            <person name="Wang L."/>
            <person name="Zhang D.-F."/>
        </authorList>
    </citation>
    <scope>NUCLEOTIDE SEQUENCE [LARGE SCALE GENOMIC DNA]</scope>
    <source>
        <strain evidence="5 6">WL0050</strain>
    </source>
</reference>
<evidence type="ECO:0000256" key="3">
    <source>
        <dbReference type="PROSITE-ProRule" id="PRU01091"/>
    </source>
</evidence>
<dbReference type="EMBL" id="JAOWKZ010000001">
    <property type="protein sequence ID" value="MCV2871541.1"/>
    <property type="molecule type" value="Genomic_DNA"/>
</dbReference>
<dbReference type="SUPFAM" id="SSF46894">
    <property type="entry name" value="C-terminal effector domain of the bipartite response regulators"/>
    <property type="match status" value="1"/>
</dbReference>
<gene>
    <name evidence="5" type="ORF">OEZ71_04455</name>
</gene>
<sequence>MSRLTRIVSLREHAASIAEREGMADNNQDGRIALGPVSLDVHNGTLSRDGETIELRAKSFALLCHLARNRGRVVTKAELLDTIWPDVTVTEDSLTQTIRDIRRALGPDASDMIRTVPRRGYMLAEATDLAESGLSTSRDLPRIAILPFADQTGQPELSARIEFVNDGIGMGLARFRTLTVIARHSVESAVEDAGRDLVRVGEKLRADYLVDGTARPGPNGPVLALRLNDCADGSMVWAEIFDCSGDAILTLQDDATVRIVGQLASALLIEGRSSSVERPTSNVTAFDHYAKAMALMRRADPALIDESRVHLEQAIAVDPGFGLAWSWLAWAELAQHGYGLASDEVRQRARTYAQRGVEIAPAEPRTLAALGYVQSFTGEYEAAEANISQSLRLNPSSADSLHDMAILMLVRCRPAETLNCLARLDEIQPIRSGHYYVIQFEALYQLRRYEEAAQAMARVAHPDLRQRVWAAAIAAQLGRDDDVRRHLGAVAAEAPDWNHLAAAERSYTYEHPGEREHMLDGIRMALAIWRKG</sequence>
<organism evidence="5 6">
    <name type="scientific">Albidovulum litorale</name>
    <dbReference type="NCBI Taxonomy" id="2984134"/>
    <lineage>
        <taxon>Bacteria</taxon>
        <taxon>Pseudomonadati</taxon>
        <taxon>Pseudomonadota</taxon>
        <taxon>Alphaproteobacteria</taxon>
        <taxon>Rhodobacterales</taxon>
        <taxon>Paracoccaceae</taxon>
        <taxon>Albidovulum</taxon>
    </lineage>
</organism>
<dbReference type="InterPro" id="IPR011990">
    <property type="entry name" value="TPR-like_helical_dom_sf"/>
</dbReference>
<dbReference type="RefSeq" id="WP_263738709.1">
    <property type="nucleotide sequence ID" value="NZ_JAOWKZ010000001.1"/>
</dbReference>
<evidence type="ECO:0000256" key="2">
    <source>
        <dbReference type="PROSITE-ProRule" id="PRU00339"/>
    </source>
</evidence>
<dbReference type="PROSITE" id="PS51755">
    <property type="entry name" value="OMPR_PHOB"/>
    <property type="match status" value="1"/>
</dbReference>
<dbReference type="Pfam" id="PF00486">
    <property type="entry name" value="Trans_reg_C"/>
    <property type="match status" value="1"/>
</dbReference>
<proteinExistence type="predicted"/>
<dbReference type="CDD" id="cd00383">
    <property type="entry name" value="trans_reg_C"/>
    <property type="match status" value="1"/>
</dbReference>
<evidence type="ECO:0000313" key="6">
    <source>
        <dbReference type="Proteomes" id="UP001652564"/>
    </source>
</evidence>
<comment type="caution">
    <text evidence="5">The sequence shown here is derived from an EMBL/GenBank/DDBJ whole genome shotgun (WGS) entry which is preliminary data.</text>
</comment>
<name>A0ABT2ZK97_9RHOB</name>
<feature type="domain" description="OmpR/PhoB-type" evidence="4">
    <location>
        <begin position="29"/>
        <end position="125"/>
    </location>
</feature>
<feature type="repeat" description="TPR" evidence="2">
    <location>
        <begin position="364"/>
        <end position="397"/>
    </location>
</feature>
<keyword evidence="1 3" id="KW-0238">DNA-binding</keyword>
<dbReference type="InterPro" id="IPR001867">
    <property type="entry name" value="OmpR/PhoB-type_DNA-bd"/>
</dbReference>
<evidence type="ECO:0000259" key="4">
    <source>
        <dbReference type="PROSITE" id="PS51755"/>
    </source>
</evidence>